<proteinExistence type="predicted"/>
<evidence type="ECO:0000313" key="2">
    <source>
        <dbReference type="EMBL" id="MBD8878066.1"/>
    </source>
</evidence>
<dbReference type="InterPro" id="IPR007236">
    <property type="entry name" value="SlyX"/>
</dbReference>
<protein>
    <submittedName>
        <fullName evidence="2">SlyX family protein</fullName>
    </submittedName>
</protein>
<sequence length="72" mass="8459">MKPETDQQERIEKIEMDLAHANHTIDELNQVVIDQGKQIYRLTRKIAEMTDQMEELIENSLPSPTVEKPPHY</sequence>
<reference evidence="2 4" key="2">
    <citation type="submission" date="2020-09" db="EMBL/GenBank/DDBJ databases">
        <title>The genome sequence of type strain Labrenzia polysiphoniae KACC 19711.</title>
        <authorList>
            <person name="Liu Y."/>
        </authorList>
    </citation>
    <scope>NUCLEOTIDE SEQUENCE [LARGE SCALE GENOMIC DNA]</scope>
    <source>
        <strain evidence="2 4">KACC 19711</strain>
    </source>
</reference>
<dbReference type="RefSeq" id="WP_192110494.1">
    <property type="nucleotide sequence ID" value="NZ_JACYXJ010000006.1"/>
</dbReference>
<comment type="caution">
    <text evidence="3">The sequence shown here is derived from an EMBL/GenBank/DDBJ whole genome shotgun (WGS) entry which is preliminary data.</text>
</comment>
<evidence type="ECO:0000256" key="1">
    <source>
        <dbReference type="SAM" id="Coils"/>
    </source>
</evidence>
<gene>
    <name evidence="3" type="ORF">DYI23_14445</name>
    <name evidence="2" type="ORF">IG617_17365</name>
</gene>
<dbReference type="PANTHER" id="PTHR36508:SF1">
    <property type="entry name" value="PROTEIN SLYX"/>
    <property type="match status" value="1"/>
</dbReference>
<dbReference type="Proteomes" id="UP000615687">
    <property type="component" value="Unassembled WGS sequence"/>
</dbReference>
<keyword evidence="1" id="KW-0175">Coiled coil</keyword>
<name>A0A944CFR5_9HYPH</name>
<evidence type="ECO:0000313" key="3">
    <source>
        <dbReference type="EMBL" id="MBS8261421.1"/>
    </source>
</evidence>
<organism evidence="3 5">
    <name type="scientific">Roseibium polysiphoniae</name>
    <dbReference type="NCBI Taxonomy" id="2571221"/>
    <lineage>
        <taxon>Bacteria</taxon>
        <taxon>Pseudomonadati</taxon>
        <taxon>Pseudomonadota</taxon>
        <taxon>Alphaproteobacteria</taxon>
        <taxon>Hyphomicrobiales</taxon>
        <taxon>Stappiaceae</taxon>
        <taxon>Roseibium</taxon>
    </lineage>
</organism>
<evidence type="ECO:0000313" key="5">
    <source>
        <dbReference type="Proteomes" id="UP000705379"/>
    </source>
</evidence>
<dbReference type="Proteomes" id="UP000705379">
    <property type="component" value="Unassembled WGS sequence"/>
</dbReference>
<dbReference type="AlphaFoldDB" id="A0A944CFR5"/>
<feature type="coiled-coil region" evidence="1">
    <location>
        <begin position="11"/>
        <end position="59"/>
    </location>
</feature>
<reference evidence="3" key="3">
    <citation type="journal article" date="2021" name="Microorganisms">
        <title>Bacterial Dimethylsulfoniopropionate Biosynthesis in the East China Sea.</title>
        <authorList>
            <person name="Liu J."/>
            <person name="Zhang Y."/>
            <person name="Liu J."/>
            <person name="Zhong H."/>
            <person name="Williams B.T."/>
            <person name="Zheng Y."/>
            <person name="Curson A.R.J."/>
            <person name="Sun C."/>
            <person name="Sun H."/>
            <person name="Song D."/>
            <person name="Wagner Mackenzie B."/>
            <person name="Bermejo Martinez A."/>
            <person name="Todd J.D."/>
            <person name="Zhang X.H."/>
        </authorList>
    </citation>
    <scope>NUCLEOTIDE SEQUENCE</scope>
    <source>
        <strain evidence="3">AESS21</strain>
    </source>
</reference>
<reference evidence="3" key="1">
    <citation type="submission" date="2018-08" db="EMBL/GenBank/DDBJ databases">
        <authorList>
            <person name="Jin W."/>
            <person name="Wang H."/>
            <person name="Yang Y."/>
            <person name="Li M."/>
            <person name="Liu J."/>
        </authorList>
    </citation>
    <scope>NUCLEOTIDE SEQUENCE</scope>
    <source>
        <strain evidence="3">AESS21</strain>
    </source>
</reference>
<dbReference type="PANTHER" id="PTHR36508">
    <property type="entry name" value="PROTEIN SLYX"/>
    <property type="match status" value="1"/>
</dbReference>
<evidence type="ECO:0000313" key="4">
    <source>
        <dbReference type="Proteomes" id="UP000615687"/>
    </source>
</evidence>
<accession>A0A944CFR5</accession>
<dbReference type="EMBL" id="JACYXJ010000006">
    <property type="protein sequence ID" value="MBD8878066.1"/>
    <property type="molecule type" value="Genomic_DNA"/>
</dbReference>
<dbReference type="EMBL" id="QTKU01000003">
    <property type="protein sequence ID" value="MBS8261421.1"/>
    <property type="molecule type" value="Genomic_DNA"/>
</dbReference>
<dbReference type="Pfam" id="PF04102">
    <property type="entry name" value="SlyX"/>
    <property type="match status" value="1"/>
</dbReference>
<keyword evidence="4" id="KW-1185">Reference proteome</keyword>